<dbReference type="EMBL" id="CQAZ01000076">
    <property type="protein sequence ID" value="CNI60534.1"/>
    <property type="molecule type" value="Genomic_DNA"/>
</dbReference>
<dbReference type="Proteomes" id="UP000044625">
    <property type="component" value="Unassembled WGS sequence"/>
</dbReference>
<sequence length="42" mass="4833">MSERIKIDEVEYLPFGKEEANLWLCRVNCNGSQSAQFSAQIK</sequence>
<gene>
    <name evidence="1" type="ORF">ERS008529_04480</name>
    <name evidence="2" type="ORF">ERS137968_04723</name>
</gene>
<reference evidence="2 3" key="2">
    <citation type="submission" date="2015-03" db="EMBL/GenBank/DDBJ databases">
        <authorList>
            <consortium name="Pathogen Informatics"/>
            <person name="Murphy D."/>
        </authorList>
    </citation>
    <scope>NUCLEOTIDE SEQUENCE [LARGE SCALE GENOMIC DNA]</scope>
    <source>
        <strain evidence="3">type strain: CIP110230</strain>
        <strain evidence="2">Type strain: CIP110230</strain>
    </source>
</reference>
<organism evidence="1 4">
    <name type="scientific">Yersinia pekkanenii</name>
    <dbReference type="NCBI Taxonomy" id="1288385"/>
    <lineage>
        <taxon>Bacteria</taxon>
        <taxon>Pseudomonadati</taxon>
        <taxon>Pseudomonadota</taxon>
        <taxon>Gammaproteobacteria</taxon>
        <taxon>Enterobacterales</taxon>
        <taxon>Yersiniaceae</taxon>
        <taxon>Yersinia</taxon>
    </lineage>
</organism>
<evidence type="ECO:0000313" key="3">
    <source>
        <dbReference type="Proteomes" id="UP000044625"/>
    </source>
</evidence>
<keyword evidence="3" id="KW-1185">Reference proteome</keyword>
<dbReference type="EMBL" id="CWJL01000067">
    <property type="protein sequence ID" value="CRY69571.1"/>
    <property type="molecule type" value="Genomic_DNA"/>
</dbReference>
<accession>A0A0T9RFW7</accession>
<proteinExistence type="predicted"/>
<dbReference type="Proteomes" id="UP000045840">
    <property type="component" value="Unassembled WGS sequence"/>
</dbReference>
<protein>
    <submittedName>
        <fullName evidence="1">Uncharacterized protein</fullName>
    </submittedName>
</protein>
<reference evidence="4" key="1">
    <citation type="submission" date="2015-03" db="EMBL/GenBank/DDBJ databases">
        <authorList>
            <consortium name="Pathogen Informatics"/>
        </authorList>
    </citation>
    <scope>NUCLEOTIDE SEQUENCE [LARGE SCALE GENOMIC DNA]</scope>
    <source>
        <strain evidence="4">A125KOH2</strain>
    </source>
</reference>
<evidence type="ECO:0000313" key="4">
    <source>
        <dbReference type="Proteomes" id="UP000045840"/>
    </source>
</evidence>
<dbReference type="AlphaFoldDB" id="A0A0T9RFW7"/>
<reference evidence="1" key="3">
    <citation type="submission" date="2015-03" db="EMBL/GenBank/DDBJ databases">
        <authorList>
            <person name="Murphy D."/>
        </authorList>
    </citation>
    <scope>NUCLEOTIDE SEQUENCE [LARGE SCALE GENOMIC DNA]</scope>
    <source>
        <strain evidence="1">A125KOH2</strain>
    </source>
</reference>
<name>A0A0T9RFW7_9GAMM</name>
<evidence type="ECO:0000313" key="2">
    <source>
        <dbReference type="EMBL" id="CRY69571.1"/>
    </source>
</evidence>
<evidence type="ECO:0000313" key="1">
    <source>
        <dbReference type="EMBL" id="CNI60534.1"/>
    </source>
</evidence>